<keyword evidence="3" id="KW-0547">Nucleotide-binding</keyword>
<dbReference type="PANTHER" id="PTHR47642">
    <property type="entry name" value="ATP-DEPENDENT DNA HELICASE"/>
    <property type="match status" value="1"/>
</dbReference>
<feature type="region of interest" description="Disordered" evidence="1">
    <location>
        <begin position="644"/>
        <end position="665"/>
    </location>
</feature>
<keyword evidence="4" id="KW-1185">Reference proteome</keyword>
<reference evidence="3" key="2">
    <citation type="submission" date="2020-09" db="EMBL/GenBank/DDBJ databases">
        <authorList>
            <person name="Sun Q."/>
            <person name="Zhou Y."/>
        </authorList>
    </citation>
    <scope>NUCLEOTIDE SEQUENCE</scope>
    <source>
        <strain evidence="3">CGMCC 1.15343</strain>
    </source>
</reference>
<dbReference type="InterPro" id="IPR010285">
    <property type="entry name" value="DNA_helicase_pif1-like_DEAD"/>
</dbReference>
<dbReference type="InterPro" id="IPR003593">
    <property type="entry name" value="AAA+_ATPase"/>
</dbReference>
<sequence length="762" mass="86910">MTDSNPAELAAKFINYTSRHIFLTGKAGTGKTTFLRNLIQVTHKKAVIVAPTGIAAINAAGVTIHSLFQLPFGTYLPKQPATGDSHYNQQYNTPKTITRHLQMNATKRKIFLDLELLIIDEVSMLRADLLDAIEMVLRYVRKSNESFGGVQVLFIGDLHQLPPVVKSTEWNLLGEFYKSAFFFDALALQQNPPVYIELEKIYRQADEVFISLLNNLRNNAVTEKDMALLKSYYRENFVPDLNDKYITLTTHNQKADLMNRSSLEALKAQSWFYRSEVEDEFTESSYPAEHVLELKVGAQVMFIKNDPTPEKRYFNGKIATVTALQKDSITVQTEGVNETIVLEKYTWKNIRYTTDKVTNEIKEEVIGKFTQYPIKLAWAITIHKSQGLTFDKAIIDIGGAFAPGQIYVALSRLRSLDGLILTSLLAGSGIRQDPNVDLFSRRKQQVEALGEQVKAESEHFLRNYLLKCFDLSPLDNYVYEHVHSYTKDMSKSAKQKHHKWAQALLKELTALKQHASKFMSQILRLYQDRTDDGMALLLERAIAAENYFNPQLQQMSKNIFDRMELVKQDKQVVAFLTELLEMEALFYEKFKSIRKATALLKATMQQQEFTKDDVSKLLNEADRAFQLQKVFNMPNNTLDFNEVKAKPKSKSTRKKAEPKDKAPKVDTKDLTLQLHKQGLSVAEIAKERKLVASTVEAHLAHFVATQEIPATGLMDKRKLRKIINAIRELKTMQLNPIREHLGRDYSFGEIKIGLAAHLAESE</sequence>
<keyword evidence="3" id="KW-0347">Helicase</keyword>
<keyword evidence="3" id="KW-0378">Hydrolase</keyword>
<dbReference type="InterPro" id="IPR051055">
    <property type="entry name" value="PIF1_helicase"/>
</dbReference>
<reference evidence="3" key="1">
    <citation type="journal article" date="2014" name="Int. J. Syst. Evol. Microbiol.">
        <title>Complete genome sequence of Corynebacterium casei LMG S-19264T (=DSM 44701T), isolated from a smear-ripened cheese.</title>
        <authorList>
            <consortium name="US DOE Joint Genome Institute (JGI-PGF)"/>
            <person name="Walter F."/>
            <person name="Albersmeier A."/>
            <person name="Kalinowski J."/>
            <person name="Ruckert C."/>
        </authorList>
    </citation>
    <scope>NUCLEOTIDE SEQUENCE</scope>
    <source>
        <strain evidence="3">CGMCC 1.15343</strain>
    </source>
</reference>
<dbReference type="CDD" id="cd18809">
    <property type="entry name" value="SF1_C_RecD"/>
    <property type="match status" value="1"/>
</dbReference>
<dbReference type="Proteomes" id="UP000651668">
    <property type="component" value="Unassembled WGS sequence"/>
</dbReference>
<proteinExistence type="predicted"/>
<evidence type="ECO:0000256" key="1">
    <source>
        <dbReference type="SAM" id="MobiDB-lite"/>
    </source>
</evidence>
<dbReference type="Pfam" id="PF05970">
    <property type="entry name" value="PIF1"/>
    <property type="match status" value="1"/>
</dbReference>
<dbReference type="InterPro" id="IPR029491">
    <property type="entry name" value="Helicase_HTH"/>
</dbReference>
<organism evidence="3 4">
    <name type="scientific">Pedobacter quisquiliarum</name>
    <dbReference type="NCBI Taxonomy" id="1834438"/>
    <lineage>
        <taxon>Bacteria</taxon>
        <taxon>Pseudomonadati</taxon>
        <taxon>Bacteroidota</taxon>
        <taxon>Sphingobacteriia</taxon>
        <taxon>Sphingobacteriales</taxon>
        <taxon>Sphingobacteriaceae</taxon>
        <taxon>Pedobacter</taxon>
    </lineage>
</organism>
<dbReference type="Gene3D" id="3.40.50.300">
    <property type="entry name" value="P-loop containing nucleotide triphosphate hydrolases"/>
    <property type="match status" value="1"/>
</dbReference>
<dbReference type="SUPFAM" id="SSF52540">
    <property type="entry name" value="P-loop containing nucleoside triphosphate hydrolases"/>
    <property type="match status" value="2"/>
</dbReference>
<comment type="caution">
    <text evidence="3">The sequence shown here is derived from an EMBL/GenBank/DDBJ whole genome shotgun (WGS) entry which is preliminary data.</text>
</comment>
<dbReference type="RefSeq" id="WP_188625249.1">
    <property type="nucleotide sequence ID" value="NZ_BMIL01000002.1"/>
</dbReference>
<accession>A0A916X9C2</accession>
<gene>
    <name evidence="3" type="ORF">GCM10011387_04840</name>
</gene>
<dbReference type="Pfam" id="PF14493">
    <property type="entry name" value="HTH_40"/>
    <property type="match status" value="1"/>
</dbReference>
<keyword evidence="3" id="KW-0067">ATP-binding</keyword>
<evidence type="ECO:0000259" key="2">
    <source>
        <dbReference type="SMART" id="SM00382"/>
    </source>
</evidence>
<evidence type="ECO:0000313" key="4">
    <source>
        <dbReference type="Proteomes" id="UP000651668"/>
    </source>
</evidence>
<feature type="domain" description="AAA+ ATPase" evidence="2">
    <location>
        <begin position="17"/>
        <end position="324"/>
    </location>
</feature>
<dbReference type="EMBL" id="BMIL01000002">
    <property type="protein sequence ID" value="GGC54329.1"/>
    <property type="molecule type" value="Genomic_DNA"/>
</dbReference>
<dbReference type="Gene3D" id="2.30.30.940">
    <property type="match status" value="1"/>
</dbReference>
<feature type="compositionally biased region" description="Basic and acidic residues" evidence="1">
    <location>
        <begin position="654"/>
        <end position="665"/>
    </location>
</feature>
<evidence type="ECO:0000313" key="3">
    <source>
        <dbReference type="EMBL" id="GGC54329.1"/>
    </source>
</evidence>
<dbReference type="GO" id="GO:0000723">
    <property type="term" value="P:telomere maintenance"/>
    <property type="evidence" value="ECO:0007669"/>
    <property type="project" value="InterPro"/>
</dbReference>
<dbReference type="GO" id="GO:0003678">
    <property type="term" value="F:DNA helicase activity"/>
    <property type="evidence" value="ECO:0007669"/>
    <property type="project" value="InterPro"/>
</dbReference>
<protein>
    <submittedName>
        <fullName evidence="3">Helicase</fullName>
    </submittedName>
</protein>
<dbReference type="InterPro" id="IPR027417">
    <property type="entry name" value="P-loop_NTPase"/>
</dbReference>
<dbReference type="GO" id="GO:0006281">
    <property type="term" value="P:DNA repair"/>
    <property type="evidence" value="ECO:0007669"/>
    <property type="project" value="InterPro"/>
</dbReference>
<dbReference type="AlphaFoldDB" id="A0A916X9C2"/>
<dbReference type="SMART" id="SM00382">
    <property type="entry name" value="AAA"/>
    <property type="match status" value="1"/>
</dbReference>
<dbReference type="FunFam" id="3.40.50.300:FF:001498">
    <property type="entry name" value="ATP-dependent DNA helicase"/>
    <property type="match status" value="1"/>
</dbReference>
<name>A0A916X9C2_9SPHI</name>